<keyword evidence="9" id="KW-1185">Reference proteome</keyword>
<evidence type="ECO:0000256" key="1">
    <source>
        <dbReference type="ARBA" id="ARBA00004141"/>
    </source>
</evidence>
<feature type="transmembrane region" description="Helical" evidence="6">
    <location>
        <begin position="115"/>
        <end position="133"/>
    </location>
</feature>
<comment type="subcellular location">
    <subcellularLocation>
        <location evidence="1">Membrane</location>
        <topology evidence="1">Multi-pass membrane protein</topology>
    </subcellularLocation>
</comment>
<dbReference type="InterPro" id="IPR002541">
    <property type="entry name" value="Cyt_c_assembly"/>
</dbReference>
<evidence type="ECO:0000313" key="9">
    <source>
        <dbReference type="Proteomes" id="UP001185092"/>
    </source>
</evidence>
<dbReference type="Proteomes" id="UP001185092">
    <property type="component" value="Unassembled WGS sequence"/>
</dbReference>
<dbReference type="PANTHER" id="PTHR30071:SF1">
    <property type="entry name" value="CYTOCHROME B_B6 PROTEIN-RELATED"/>
    <property type="match status" value="1"/>
</dbReference>
<keyword evidence="2 6" id="KW-0812">Transmembrane</keyword>
<feature type="transmembrane region" description="Helical" evidence="6">
    <location>
        <begin position="145"/>
        <end position="164"/>
    </location>
</feature>
<evidence type="ECO:0000256" key="5">
    <source>
        <dbReference type="ARBA" id="ARBA00023136"/>
    </source>
</evidence>
<evidence type="ECO:0000256" key="3">
    <source>
        <dbReference type="ARBA" id="ARBA00022748"/>
    </source>
</evidence>
<evidence type="ECO:0000256" key="6">
    <source>
        <dbReference type="SAM" id="Phobius"/>
    </source>
</evidence>
<name>A0AAE4BSU8_9BACT</name>
<keyword evidence="5 6" id="KW-0472">Membrane</keyword>
<comment type="caution">
    <text evidence="8">The sequence shown here is derived from an EMBL/GenBank/DDBJ whole genome shotgun (WGS) entry which is preliminary data.</text>
</comment>
<feature type="transmembrane region" description="Helical" evidence="6">
    <location>
        <begin position="190"/>
        <end position="208"/>
    </location>
</feature>
<keyword evidence="3" id="KW-0201">Cytochrome c-type biogenesis</keyword>
<dbReference type="EMBL" id="JAVDQD010000004">
    <property type="protein sequence ID" value="MDR6240146.1"/>
    <property type="molecule type" value="Genomic_DNA"/>
</dbReference>
<dbReference type="GO" id="GO:0017004">
    <property type="term" value="P:cytochrome complex assembly"/>
    <property type="evidence" value="ECO:0007669"/>
    <property type="project" value="UniProtKB-KW"/>
</dbReference>
<feature type="domain" description="Cytochrome c assembly protein" evidence="7">
    <location>
        <begin position="34"/>
        <end position="156"/>
    </location>
</feature>
<sequence>MNVKKNWWKILTIALLIYTLVGGMLLEVPRLFILHETIRALYYHVPMWFGMIILLLVSVVYAIRYLNNPQKKFDDYSNQFAQIGVLFGVLGILTGMVWANFTWGEPWSNDPKQNAAAIGMLIYFAYFVLRGSLEDPEQKAKIGAVYNIFAFSILIPLLFVLPRLTDSLHPGNGGNPGFNAYDLDSKLRMVFYPSVIAWTLLGVWMASLKARISIMNEKVEDLTIE</sequence>
<proteinExistence type="predicted"/>
<dbReference type="InterPro" id="IPR045062">
    <property type="entry name" value="Cyt_c_biogenesis_CcsA/CcmC"/>
</dbReference>
<evidence type="ECO:0000256" key="4">
    <source>
        <dbReference type="ARBA" id="ARBA00022989"/>
    </source>
</evidence>
<evidence type="ECO:0000256" key="2">
    <source>
        <dbReference type="ARBA" id="ARBA00022692"/>
    </source>
</evidence>
<organism evidence="8 9">
    <name type="scientific">Aureibacter tunicatorum</name>
    <dbReference type="NCBI Taxonomy" id="866807"/>
    <lineage>
        <taxon>Bacteria</taxon>
        <taxon>Pseudomonadati</taxon>
        <taxon>Bacteroidota</taxon>
        <taxon>Cytophagia</taxon>
        <taxon>Cytophagales</taxon>
        <taxon>Persicobacteraceae</taxon>
        <taxon>Aureibacter</taxon>
    </lineage>
</organism>
<accession>A0AAE4BSU8</accession>
<feature type="transmembrane region" description="Helical" evidence="6">
    <location>
        <begin position="7"/>
        <end position="26"/>
    </location>
</feature>
<evidence type="ECO:0000259" key="7">
    <source>
        <dbReference type="Pfam" id="PF01578"/>
    </source>
</evidence>
<reference evidence="8" key="1">
    <citation type="submission" date="2023-07" db="EMBL/GenBank/DDBJ databases">
        <title>Genomic Encyclopedia of Type Strains, Phase IV (KMG-IV): sequencing the most valuable type-strain genomes for metagenomic binning, comparative biology and taxonomic classification.</title>
        <authorList>
            <person name="Goeker M."/>
        </authorList>
    </citation>
    <scope>NUCLEOTIDE SEQUENCE</scope>
    <source>
        <strain evidence="8">DSM 26174</strain>
    </source>
</reference>
<dbReference type="GO" id="GO:0005886">
    <property type="term" value="C:plasma membrane"/>
    <property type="evidence" value="ECO:0007669"/>
    <property type="project" value="TreeGrafter"/>
</dbReference>
<gene>
    <name evidence="8" type="ORF">HNQ88_003212</name>
</gene>
<feature type="transmembrane region" description="Helical" evidence="6">
    <location>
        <begin position="83"/>
        <end position="103"/>
    </location>
</feature>
<protein>
    <submittedName>
        <fullName evidence="8">Heme exporter protein C</fullName>
    </submittedName>
</protein>
<dbReference type="GO" id="GO:0020037">
    <property type="term" value="F:heme binding"/>
    <property type="evidence" value="ECO:0007669"/>
    <property type="project" value="InterPro"/>
</dbReference>
<dbReference type="AlphaFoldDB" id="A0AAE4BSU8"/>
<dbReference type="PANTHER" id="PTHR30071">
    <property type="entry name" value="HEME EXPORTER PROTEIN C"/>
    <property type="match status" value="1"/>
</dbReference>
<evidence type="ECO:0000313" key="8">
    <source>
        <dbReference type="EMBL" id="MDR6240146.1"/>
    </source>
</evidence>
<keyword evidence="4 6" id="KW-1133">Transmembrane helix</keyword>
<feature type="transmembrane region" description="Helical" evidence="6">
    <location>
        <begin position="41"/>
        <end position="63"/>
    </location>
</feature>
<dbReference type="Pfam" id="PF01578">
    <property type="entry name" value="Cytochrom_C_asm"/>
    <property type="match status" value="1"/>
</dbReference>